<dbReference type="GO" id="GO:0000139">
    <property type="term" value="C:Golgi membrane"/>
    <property type="evidence" value="ECO:0007669"/>
    <property type="project" value="UniProtKB-SubCell"/>
</dbReference>
<protein>
    <recommendedName>
        <fullName evidence="3">Conserved oligomeric Golgi complex subunit 4</fullName>
    </recommendedName>
    <alternativeName>
        <fullName evidence="8">Component of oligomeric Golgi complex 4</fullName>
    </alternativeName>
</protein>
<dbReference type="GO" id="GO:0017119">
    <property type="term" value="C:Golgi transport complex"/>
    <property type="evidence" value="ECO:0007669"/>
    <property type="project" value="EnsemblFungi"/>
</dbReference>
<evidence type="ECO:0000256" key="8">
    <source>
        <dbReference type="ARBA" id="ARBA00031340"/>
    </source>
</evidence>
<evidence type="ECO:0000259" key="10">
    <source>
        <dbReference type="SMART" id="SM00762"/>
    </source>
</evidence>
<dbReference type="GO" id="GO:0000425">
    <property type="term" value="P:pexophagy"/>
    <property type="evidence" value="ECO:0007669"/>
    <property type="project" value="EnsemblFungi"/>
</dbReference>
<evidence type="ECO:0000256" key="4">
    <source>
        <dbReference type="ARBA" id="ARBA00022448"/>
    </source>
</evidence>
<evidence type="ECO:0000256" key="1">
    <source>
        <dbReference type="ARBA" id="ARBA00004395"/>
    </source>
</evidence>
<accession>A0A0W0D7Q7</accession>
<evidence type="ECO:0000313" key="11">
    <source>
        <dbReference type="EMBL" id="KTB07613.1"/>
    </source>
</evidence>
<gene>
    <name evidence="11" type="ORF">AO440_001554</name>
</gene>
<evidence type="ECO:0000256" key="2">
    <source>
        <dbReference type="ARBA" id="ARBA00009215"/>
    </source>
</evidence>
<dbReference type="Pfam" id="PF20663">
    <property type="entry name" value="COG4_N"/>
    <property type="match status" value="1"/>
</dbReference>
<dbReference type="Pfam" id="PF08318">
    <property type="entry name" value="COG4_m"/>
    <property type="match status" value="1"/>
</dbReference>
<comment type="similarity">
    <text evidence="2">Belongs to the COG4 family.</text>
</comment>
<dbReference type="Gene3D" id="1.20.58.1970">
    <property type="match status" value="1"/>
</dbReference>
<feature type="region of interest" description="Disordered" evidence="9">
    <location>
        <begin position="554"/>
        <end position="577"/>
    </location>
</feature>
<evidence type="ECO:0000256" key="9">
    <source>
        <dbReference type="SAM" id="MobiDB-lite"/>
    </source>
</evidence>
<keyword evidence="7" id="KW-0472">Membrane</keyword>
<dbReference type="PANTHER" id="PTHR24016">
    <property type="entry name" value="CONSERVED OLIGOMERIC GOLGI COMPLEX SUBUNIT 4"/>
    <property type="match status" value="1"/>
</dbReference>
<proteinExistence type="inferred from homology"/>
<name>A0A0W0D7Q7_CANGB</name>
<dbReference type="VEuPathDB" id="FungiDB:GWK60_G01617"/>
<dbReference type="PANTHER" id="PTHR24016:SF0">
    <property type="entry name" value="CONSERVED OLIGOMERIC GOLGI COMPLEX SUBUNIT 4"/>
    <property type="match status" value="1"/>
</dbReference>
<comment type="subcellular location">
    <subcellularLocation>
        <location evidence="1">Golgi apparatus membrane</location>
        <topology evidence="1">Peripheral membrane protein</topology>
    </subcellularLocation>
</comment>
<dbReference type="Pfam" id="PF20662">
    <property type="entry name" value="COG4_C"/>
    <property type="match status" value="1"/>
</dbReference>
<feature type="compositionally biased region" description="Polar residues" evidence="9">
    <location>
        <begin position="344"/>
        <end position="359"/>
    </location>
</feature>
<dbReference type="AlphaFoldDB" id="A0A0W0D7Q7"/>
<dbReference type="VEuPathDB" id="FungiDB:B1J91_G01760g"/>
<feature type="domain" description="COG4 transport protein middle alpha-helical bundle" evidence="10">
    <location>
        <begin position="185"/>
        <end position="532"/>
    </location>
</feature>
<dbReference type="InterPro" id="IPR048684">
    <property type="entry name" value="COG4_C"/>
</dbReference>
<dbReference type="InterPro" id="IPR048682">
    <property type="entry name" value="COG4"/>
</dbReference>
<evidence type="ECO:0000313" key="12">
    <source>
        <dbReference type="Proteomes" id="UP000054886"/>
    </source>
</evidence>
<dbReference type="VEuPathDB" id="FungiDB:CAGL0G01760g"/>
<dbReference type="GO" id="GO:0000301">
    <property type="term" value="P:retrograde transport, vesicle recycling within Golgi"/>
    <property type="evidence" value="ECO:0007669"/>
    <property type="project" value="EnsemblFungi"/>
</dbReference>
<dbReference type="SMART" id="SM00762">
    <property type="entry name" value="Cog4"/>
    <property type="match status" value="1"/>
</dbReference>
<dbReference type="InterPro" id="IPR013167">
    <property type="entry name" value="COG4_M"/>
</dbReference>
<feature type="compositionally biased region" description="Polar residues" evidence="9">
    <location>
        <begin position="554"/>
        <end position="565"/>
    </location>
</feature>
<keyword evidence="6" id="KW-0333">Golgi apparatus</keyword>
<organism evidence="11 12">
    <name type="scientific">Candida glabrata</name>
    <name type="common">Yeast</name>
    <name type="synonym">Torulopsis glabrata</name>
    <dbReference type="NCBI Taxonomy" id="5478"/>
    <lineage>
        <taxon>Eukaryota</taxon>
        <taxon>Fungi</taxon>
        <taxon>Dikarya</taxon>
        <taxon>Ascomycota</taxon>
        <taxon>Saccharomycotina</taxon>
        <taxon>Saccharomycetes</taxon>
        <taxon>Saccharomycetales</taxon>
        <taxon>Saccharomycetaceae</taxon>
        <taxon>Nakaseomyces</taxon>
    </lineage>
</organism>
<feature type="region of interest" description="Disordered" evidence="9">
    <location>
        <begin position="344"/>
        <end position="368"/>
    </location>
</feature>
<evidence type="ECO:0000256" key="3">
    <source>
        <dbReference type="ARBA" id="ARBA00020975"/>
    </source>
</evidence>
<dbReference type="VEuPathDB" id="FungiDB:GVI51_G01617"/>
<evidence type="ECO:0000256" key="7">
    <source>
        <dbReference type="ARBA" id="ARBA00023136"/>
    </source>
</evidence>
<evidence type="ECO:0000256" key="6">
    <source>
        <dbReference type="ARBA" id="ARBA00023034"/>
    </source>
</evidence>
<keyword evidence="5" id="KW-0653">Protein transport</keyword>
<evidence type="ECO:0000256" key="5">
    <source>
        <dbReference type="ARBA" id="ARBA00022927"/>
    </source>
</evidence>
<keyword evidence="4" id="KW-0813">Transport</keyword>
<comment type="caution">
    <text evidence="11">The sequence shown here is derived from an EMBL/GenBank/DDBJ whole genome shotgun (WGS) entry which is preliminary data.</text>
</comment>
<dbReference type="GO" id="GO:0032258">
    <property type="term" value="P:cytoplasm to vacuole targeting by the Cvt pathway"/>
    <property type="evidence" value="ECO:0007669"/>
    <property type="project" value="EnsemblFungi"/>
</dbReference>
<dbReference type="EMBL" id="LLZZ01000107">
    <property type="protein sequence ID" value="KTB07613.1"/>
    <property type="molecule type" value="Genomic_DNA"/>
</dbReference>
<dbReference type="InterPro" id="IPR048680">
    <property type="entry name" value="COG4_N"/>
</dbReference>
<dbReference type="Proteomes" id="UP000054886">
    <property type="component" value="Unassembled WGS sequence"/>
</dbReference>
<sequence length="855" mass="98343">MNQDSVTIDSNQLAKNLARYDLLLRRISTISQVHRLKEIIEKDHAVHLKKLDQYVHESQLRHNKQIRKLELQRTDLTVSLTQFHEALSNVNKTNAEAKQIHNDIKSVELERVLLKQTLEFVTNIRTLKNNISLCNAVIDEENYQVAARAIQEIRNMPNRDGIINSEFAKRVIPSSKIPEEPSVILQQWCDELTEKFKERFQKATEEQNIEELTLIFKMFPMVGQDNLGLDLYSKYVCNIIADESRKLMSSSANADVDATITRRSGFFAQVLLHLFKIVSTIINDHSKIIAASYGVSHMLHVMGKVQKEADLEADLVFDIFSDTRKVKSVVREISEWNIAQKNKNKTQAYKDSGTDQNASQERKSMDNKLPSISTGDLSGLIGEFSQILQNWSMYLKFFSVRWNEFSNENPSVLTLPSSLETSKFSNKLREERYLDDFLSLTIYHLQSSFARSRTIEELPDLNHLVIPTPIKTNDGLAYPVSSVVEDLTLLLRKGLVLTVNSGNFEVVSQFLEDLVRFIQNDFLVRFMQDRFKTLQPKITSSLTLKKYVPKDISETGSPDSISRVGSPSGYGEKSSSNKLSQLGRFSLRGAAASAFTNIQSNLQAVVTDEDSVLSLHHYLIYLNTLNWSKLLCKKLLREELLEENPKLLPESFPFNNESDVIREKINKCQDMITSQISKLEKWAVKYLFQNLIQSKMRTLLTPLFVNGSDNTYIANTEDFEDMSEMVNFIKKWKQLITPYQNILHPDVYTELLAYIVEYCVQSVEQKFNLLQVNELGSTKLEKELSLFISTLCSLNFMLRKDFTKLTQMVLLLGFDDDDFDLETGDIKEEFMDTIDWVLTPAERVNTRKLKVDRRQ</sequence>
<reference evidence="11 12" key="1">
    <citation type="submission" date="2015-10" db="EMBL/GenBank/DDBJ databases">
        <title>Draft genomes sequences of Candida glabrata isolates 1A, 1B, 2A, 2B, 3A and 3B.</title>
        <authorList>
            <person name="Haavelsrud O.E."/>
            <person name="Gaustad P."/>
        </authorList>
    </citation>
    <scope>NUCLEOTIDE SEQUENCE [LARGE SCALE GENOMIC DNA]</scope>
    <source>
        <strain evidence="11">910700640</strain>
    </source>
</reference>